<comment type="similarity">
    <text evidence="11">Belongs to the TRAFAC class myosin-kinesin ATPase superfamily. Kinesin family.</text>
</comment>
<dbReference type="Proteomes" id="UP000694846">
    <property type="component" value="Unplaced"/>
</dbReference>
<dbReference type="Gene3D" id="3.40.850.10">
    <property type="entry name" value="Kinesin motor domain"/>
    <property type="match status" value="1"/>
</dbReference>
<dbReference type="GO" id="GO:0005524">
    <property type="term" value="F:ATP binding"/>
    <property type="evidence" value="ECO:0007669"/>
    <property type="project" value="UniProtKB-UniRule"/>
</dbReference>
<dbReference type="OrthoDB" id="3176171at2759"/>
<dbReference type="CDD" id="cd22705">
    <property type="entry name" value="FHA_KIF1"/>
    <property type="match status" value="1"/>
</dbReference>
<keyword evidence="7 12" id="KW-0175">Coiled coil</keyword>
<dbReference type="Pfam" id="PF00169">
    <property type="entry name" value="PH"/>
    <property type="match status" value="1"/>
</dbReference>
<dbReference type="SUPFAM" id="SSF50729">
    <property type="entry name" value="PH domain-like"/>
    <property type="match status" value="1"/>
</dbReference>
<dbReference type="InterPro" id="IPR022140">
    <property type="entry name" value="Kinesin-like_KIF1-typ"/>
</dbReference>
<keyword evidence="9" id="KW-0206">Cytoskeleton</keyword>
<feature type="domain" description="Kinesin motor" evidence="15">
    <location>
        <begin position="3"/>
        <end position="351"/>
    </location>
</feature>
<evidence type="ECO:0000256" key="4">
    <source>
        <dbReference type="ARBA" id="ARBA00022701"/>
    </source>
</evidence>
<dbReference type="CDD" id="cd01365">
    <property type="entry name" value="KISc_KIF1A_KIF1B"/>
    <property type="match status" value="1"/>
</dbReference>
<reference evidence="17" key="1">
    <citation type="submission" date="2025-08" db="UniProtKB">
        <authorList>
            <consortium name="RefSeq"/>
        </authorList>
    </citation>
    <scope>IDENTIFICATION</scope>
    <source>
        <tissue evidence="17">Whole body</tissue>
    </source>
</reference>
<dbReference type="InterPro" id="IPR011993">
    <property type="entry name" value="PH-like_dom_sf"/>
</dbReference>
<evidence type="ECO:0000256" key="3">
    <source>
        <dbReference type="ARBA" id="ARBA00022490"/>
    </source>
</evidence>
<protein>
    <recommendedName>
        <fullName evidence="2">Kinesin-like protein unc-104</fullName>
    </recommendedName>
</protein>
<feature type="domain" description="PH" evidence="14">
    <location>
        <begin position="1591"/>
        <end position="1689"/>
    </location>
</feature>
<comment type="function">
    <text evidence="10">Required for presynaptic maturation, has a role in axonal transport of dense-core vesicles carrying synaptic vesicle precursors, components required for the morphological transformation of axonal growth cones to mature boutons.</text>
</comment>
<dbReference type="PROSITE" id="PS50003">
    <property type="entry name" value="PH_DOMAIN"/>
    <property type="match status" value="1"/>
</dbReference>
<keyword evidence="16" id="KW-1185">Reference proteome</keyword>
<dbReference type="GO" id="GO:0040012">
    <property type="term" value="P:regulation of locomotion"/>
    <property type="evidence" value="ECO:0007669"/>
    <property type="project" value="UniProtKB-ARBA"/>
</dbReference>
<evidence type="ECO:0000256" key="2">
    <source>
        <dbReference type="ARBA" id="ARBA00020751"/>
    </source>
</evidence>
<dbReference type="GO" id="GO:0021700">
    <property type="term" value="P:developmental maturation"/>
    <property type="evidence" value="ECO:0007669"/>
    <property type="project" value="UniProtKB-ARBA"/>
</dbReference>
<dbReference type="GO" id="GO:0008582">
    <property type="term" value="P:regulation of synaptic assembly at neuromuscular junction"/>
    <property type="evidence" value="ECO:0007669"/>
    <property type="project" value="UniProtKB-ARBA"/>
</dbReference>
<evidence type="ECO:0000256" key="5">
    <source>
        <dbReference type="ARBA" id="ARBA00022741"/>
    </source>
</evidence>
<dbReference type="PRINTS" id="PR00380">
    <property type="entry name" value="KINESINHEAVY"/>
</dbReference>
<dbReference type="Gene3D" id="2.30.29.30">
    <property type="entry name" value="Pleckstrin-homology domain (PH domain)/Phosphotyrosine-binding domain (PTB)"/>
    <property type="match status" value="1"/>
</dbReference>
<feature type="compositionally biased region" description="Polar residues" evidence="13">
    <location>
        <begin position="1699"/>
        <end position="1708"/>
    </location>
</feature>
<keyword evidence="6 11" id="KW-0067">ATP-binding</keyword>
<dbReference type="SUPFAM" id="SSF52540">
    <property type="entry name" value="P-loop containing nucleoside triphosphate hydrolases"/>
    <property type="match status" value="1"/>
</dbReference>
<dbReference type="Gene3D" id="2.60.200.20">
    <property type="match status" value="1"/>
</dbReference>
<sequence>MSSVKVAVRVRPFNNREITRDCKCIIEMAGYTTSITNPKLPPNVKDATKSFNFDYSYWSQNPSDPSFASQTMVYRDIGEEMLQHAFEGYNVCIFAYGQTGAGKSYTMMGRQEEEGQEGIIPLICKDLFHRIRSTTNDELQYSVEVSYMEIYCERVRDLLNPKNKGNLRVREHPLLGPYVEDLSKLAVTTYQNIHDLIDEGNKARTVAATNMNETSSRSHAVFTIFFTQKRLDEMTQLTTEKVSKISLVDLAGSERADSTGAKGTRLKEGANINKSLTTLGKVISGLAEMVSSKKKKKGDFIPYRDSVLTWLLRENLGGNSKTAMIAAISPADINYDETLSTLRYADRAKQIVCKAIVNEDANAKLIRELKEEIQRLRDLLKAEGIEVQEGDDGVKMLKDGEDKPNVPSSMIAEEAVDQLQASEKLIAELNETWEEKLKRTEEIRIQREAVFAEMGVAVKEDGDTVGVFSPQKTPHLVNLNEDPFMSECLIYYIKEGVTRVGSAESKITQDIRLCGSYIQREHCCFENLNGVVTLIPIKGALCFVNGRELNEPIILKTGSRVILGKNHVFRFNHPEQVRERREYKNKTEVTVENIKEITSKPEKCSPAETPIGNENVDWNFAQIELLEKQGVDLKQDMQQKLNALEEQFKKDKETADQIFEEQRKNYEARIDALQKQVEEQSMTMSMYSSYTPDDFIQEEDIFVNPLFDAECNWTDKEYQLVLTTCRKWKYHQFTSLRDDLWGNAVFLKEANAISVELKKKVQFQFTLLTDTLYSPLPVDFLTHDDDADRPFPRTYVAIEVLDTKNGATHYWTLNKLKMRLDLMRQIYNGDIESPQNSPCELKDDFFQCLTACTPQKSFSYLIPSRQRLELMREMYQNEAEISPTSPDFNIEAITGGDPFYDRFPWFRLIGRSFIYLSNLMYPVPLIHKVSIVNEKGDVKGYLRVAIQAVSEDEASDNSCGVRQFAKISFNDKDLLGRLSGKKNTDVTERIVTGKSCIKTDEIEADGDSGHGDSSVSSDIKDEELPSHLLISKDFTFRVTLLQAVGVPNEYADIFCQFNFLHRHDDAFSTEPVKNCGKGTPVGFYHVQNITVPVTKSFIEYIKTQPIVFEVFGHYQKHPLHNDAKQDSTFIRQPPRRMLPPSIPISLPVRSPKFGVLPSLCTSHIHAKYDLLVWFEICELGPDGDYVPCVVDHSEELPCRGLFMLHQGLQRRIRITIVHETAPELRWKEIRELVVGRIRNIPQSEDDDTDNSVLSLGLFPGEYLEIPGEDRCMFRFEAAWDSSLHNSILLNRISTGGEHIFMTISAYLELENCGCPAIITKDLSMVIYGRDARTGPRSLKHLFSGNYKNSEANRLSGIYELVLKRASEAGSPGVQRRQRRVLDTSSTYVRGEENLEGWKPRGDSLIFDHQWELEKLTRHEEVGRTRHMILLRERLGLDKVPITKSEKEVCNIMAKASSSTKDIMRPPSPVVLRNIDPIVYEPWQMNERERYLATKCIKLIQGRIPSKENLIQSYTDALTPTDDKTESNISHSSSCITISNHELFSPDRSFRGSNIDDSIYLNQDVMISSQVPSEPQLVLYVPEVEEIRISPVVSRKGYLNILEHKTNGWKKRWVTVRRPYVFIFRDEKDPVERALINLTTAQVEYSEDQLAMVKVPNSFSVVTKHRGYLMQTLLDKEVYEWLYAINPLLAGQIRSKTSRQIMPNGQNQKPAFVSNPIDTHQ</sequence>
<dbReference type="InterPro" id="IPR036961">
    <property type="entry name" value="Kinesin_motor_dom_sf"/>
</dbReference>
<dbReference type="GeneID" id="112680203"/>
<keyword evidence="8 11" id="KW-0505">Motor protein</keyword>
<dbReference type="InterPro" id="IPR022164">
    <property type="entry name" value="Kinesin-like"/>
</dbReference>
<dbReference type="InterPro" id="IPR001752">
    <property type="entry name" value="Kinesin_motor_dom"/>
</dbReference>
<dbReference type="GO" id="GO:0016192">
    <property type="term" value="P:vesicle-mediated transport"/>
    <property type="evidence" value="ECO:0007669"/>
    <property type="project" value="UniProtKB-ARBA"/>
</dbReference>
<dbReference type="Pfam" id="PF00225">
    <property type="entry name" value="Kinesin"/>
    <property type="match status" value="1"/>
</dbReference>
<dbReference type="Pfam" id="PF00498">
    <property type="entry name" value="FHA"/>
    <property type="match status" value="1"/>
</dbReference>
<keyword evidence="3" id="KW-0963">Cytoplasm</keyword>
<gene>
    <name evidence="17" type="primary">LOC112680203</name>
</gene>
<dbReference type="InterPro" id="IPR019821">
    <property type="entry name" value="Kinesin_motor_CS"/>
</dbReference>
<dbReference type="SMART" id="SM00240">
    <property type="entry name" value="FHA"/>
    <property type="match status" value="1"/>
</dbReference>
<dbReference type="GO" id="GO:0005874">
    <property type="term" value="C:microtubule"/>
    <property type="evidence" value="ECO:0007669"/>
    <property type="project" value="UniProtKB-KW"/>
</dbReference>
<evidence type="ECO:0000313" key="16">
    <source>
        <dbReference type="Proteomes" id="UP000694846"/>
    </source>
</evidence>
<feature type="coiled-coil region" evidence="12">
    <location>
        <begin position="359"/>
        <end position="386"/>
    </location>
</feature>
<dbReference type="SMART" id="SM00233">
    <property type="entry name" value="PH"/>
    <property type="match status" value="1"/>
</dbReference>
<dbReference type="PROSITE" id="PS00411">
    <property type="entry name" value="KINESIN_MOTOR_1"/>
    <property type="match status" value="1"/>
</dbReference>
<dbReference type="InterPro" id="IPR032405">
    <property type="entry name" value="Kinesin_assoc"/>
</dbReference>
<name>A0A8B8F688_9HEMI</name>
<evidence type="ECO:0000256" key="11">
    <source>
        <dbReference type="PROSITE-ProRule" id="PRU00283"/>
    </source>
</evidence>
<dbReference type="PANTHER" id="PTHR47117:SF10">
    <property type="entry name" value="KINESIN-LIKE PROTEIN KIF1B"/>
    <property type="match status" value="1"/>
</dbReference>
<dbReference type="GO" id="GO:0051960">
    <property type="term" value="P:regulation of nervous system development"/>
    <property type="evidence" value="ECO:0007669"/>
    <property type="project" value="UniProtKB-ARBA"/>
</dbReference>
<dbReference type="CTD" id="36876"/>
<evidence type="ECO:0000313" key="17">
    <source>
        <dbReference type="RefSeq" id="XP_025406025.1"/>
    </source>
</evidence>
<proteinExistence type="inferred from homology"/>
<dbReference type="InterPro" id="IPR000253">
    <property type="entry name" value="FHA_dom"/>
</dbReference>
<dbReference type="InterPro" id="IPR049780">
    <property type="entry name" value="PH_KIFIA_KIFIB"/>
</dbReference>
<dbReference type="GO" id="GO:0030425">
    <property type="term" value="C:dendrite"/>
    <property type="evidence" value="ECO:0007669"/>
    <property type="project" value="UniProtKB-ARBA"/>
</dbReference>
<keyword evidence="4" id="KW-0493">Microtubule</keyword>
<dbReference type="GO" id="GO:0048490">
    <property type="term" value="P:anterograde synaptic vesicle transport"/>
    <property type="evidence" value="ECO:0007669"/>
    <property type="project" value="UniProtKB-ARBA"/>
</dbReference>
<dbReference type="PROSITE" id="PS50067">
    <property type="entry name" value="KINESIN_MOTOR_2"/>
    <property type="match status" value="1"/>
</dbReference>
<accession>A0A8B8F688</accession>
<dbReference type="Pfam" id="PF12473">
    <property type="entry name" value="DUF3694"/>
    <property type="match status" value="1"/>
</dbReference>
<evidence type="ECO:0000256" key="6">
    <source>
        <dbReference type="ARBA" id="ARBA00022840"/>
    </source>
</evidence>
<dbReference type="InterPro" id="IPR027417">
    <property type="entry name" value="P-loop_NTPase"/>
</dbReference>
<feature type="binding site" evidence="11">
    <location>
        <begin position="97"/>
        <end position="104"/>
    </location>
    <ligand>
        <name>ATP</name>
        <dbReference type="ChEBI" id="CHEBI:30616"/>
    </ligand>
</feature>
<evidence type="ECO:0000256" key="12">
    <source>
        <dbReference type="SAM" id="Coils"/>
    </source>
</evidence>
<dbReference type="GO" id="GO:0010975">
    <property type="term" value="P:regulation of neuron projection development"/>
    <property type="evidence" value="ECO:0007669"/>
    <property type="project" value="UniProtKB-ARBA"/>
</dbReference>
<dbReference type="CDD" id="cd01233">
    <property type="entry name" value="PH_KIFIA_KIFIB"/>
    <property type="match status" value="1"/>
</dbReference>
<evidence type="ECO:0000259" key="14">
    <source>
        <dbReference type="PROSITE" id="PS50003"/>
    </source>
</evidence>
<evidence type="ECO:0000259" key="15">
    <source>
        <dbReference type="PROSITE" id="PS50067"/>
    </source>
</evidence>
<dbReference type="InterPro" id="IPR008984">
    <property type="entry name" value="SMAD_FHA_dom_sf"/>
</dbReference>
<dbReference type="SUPFAM" id="SSF49879">
    <property type="entry name" value="SMAD/FHA domain"/>
    <property type="match status" value="1"/>
</dbReference>
<dbReference type="PANTHER" id="PTHR47117">
    <property type="entry name" value="STAR-RELATED LIPID TRANSFER PROTEIN 9"/>
    <property type="match status" value="1"/>
</dbReference>
<dbReference type="InterPro" id="IPR001849">
    <property type="entry name" value="PH_domain"/>
</dbReference>
<feature type="region of interest" description="Disordered" evidence="13">
    <location>
        <begin position="1699"/>
        <end position="1720"/>
    </location>
</feature>
<evidence type="ECO:0000256" key="10">
    <source>
        <dbReference type="ARBA" id="ARBA00056070"/>
    </source>
</evidence>
<dbReference type="GO" id="GO:0008017">
    <property type="term" value="F:microtubule binding"/>
    <property type="evidence" value="ECO:0007669"/>
    <property type="project" value="InterPro"/>
</dbReference>
<dbReference type="RefSeq" id="XP_025406025.1">
    <property type="nucleotide sequence ID" value="XM_025550240.1"/>
</dbReference>
<dbReference type="Pfam" id="PF12423">
    <property type="entry name" value="KIF1B"/>
    <property type="match status" value="1"/>
</dbReference>
<dbReference type="FunFam" id="3.40.850.10:FF:000004">
    <property type="entry name" value="Kinesin-like protein isoform 2"/>
    <property type="match status" value="1"/>
</dbReference>
<dbReference type="GO" id="GO:0051222">
    <property type="term" value="P:positive regulation of protein transport"/>
    <property type="evidence" value="ECO:0007669"/>
    <property type="project" value="UniProtKB-ARBA"/>
</dbReference>
<evidence type="ECO:0000256" key="8">
    <source>
        <dbReference type="ARBA" id="ARBA00023175"/>
    </source>
</evidence>
<dbReference type="GO" id="GO:1904115">
    <property type="term" value="C:axon cytoplasm"/>
    <property type="evidence" value="ECO:0007669"/>
    <property type="project" value="GOC"/>
</dbReference>
<dbReference type="Pfam" id="PF16183">
    <property type="entry name" value="Kinesin_assoc"/>
    <property type="match status" value="2"/>
</dbReference>
<dbReference type="FunFam" id="2.60.200.20:FF:000001">
    <property type="entry name" value="Kinesin family member 1B"/>
    <property type="match status" value="1"/>
</dbReference>
<evidence type="ECO:0000256" key="13">
    <source>
        <dbReference type="SAM" id="MobiDB-lite"/>
    </source>
</evidence>
<evidence type="ECO:0000256" key="7">
    <source>
        <dbReference type="ARBA" id="ARBA00023054"/>
    </source>
</evidence>
<dbReference type="SMART" id="SM00129">
    <property type="entry name" value="KISc"/>
    <property type="match status" value="1"/>
</dbReference>
<comment type="subcellular location">
    <subcellularLocation>
        <location evidence="1">Cytoplasm</location>
        <location evidence="1">Cytoskeleton</location>
    </subcellularLocation>
</comment>
<dbReference type="GO" id="GO:0003777">
    <property type="term" value="F:microtubule motor activity"/>
    <property type="evidence" value="ECO:0007669"/>
    <property type="project" value="InterPro"/>
</dbReference>
<evidence type="ECO:0000256" key="1">
    <source>
        <dbReference type="ARBA" id="ARBA00004245"/>
    </source>
</evidence>
<dbReference type="Gene3D" id="6.10.250.2520">
    <property type="match status" value="1"/>
</dbReference>
<keyword evidence="5 11" id="KW-0547">Nucleotide-binding</keyword>
<organism evidence="16 17">
    <name type="scientific">Sipha flava</name>
    <name type="common">yellow sugarcane aphid</name>
    <dbReference type="NCBI Taxonomy" id="143950"/>
    <lineage>
        <taxon>Eukaryota</taxon>
        <taxon>Metazoa</taxon>
        <taxon>Ecdysozoa</taxon>
        <taxon>Arthropoda</taxon>
        <taxon>Hexapoda</taxon>
        <taxon>Insecta</taxon>
        <taxon>Pterygota</taxon>
        <taxon>Neoptera</taxon>
        <taxon>Paraneoptera</taxon>
        <taxon>Hemiptera</taxon>
        <taxon>Sternorrhyncha</taxon>
        <taxon>Aphidomorpha</taxon>
        <taxon>Aphidoidea</taxon>
        <taxon>Aphididae</taxon>
        <taxon>Sipha</taxon>
    </lineage>
</organism>
<dbReference type="FunFam" id="2.30.29.30:FF:000204">
    <property type="entry name" value="kinesin-like protein unc-104 isoform X6"/>
    <property type="match status" value="1"/>
</dbReference>
<evidence type="ECO:0000256" key="9">
    <source>
        <dbReference type="ARBA" id="ARBA00023212"/>
    </source>
</evidence>
<dbReference type="GO" id="GO:0098793">
    <property type="term" value="C:presynapse"/>
    <property type="evidence" value="ECO:0007669"/>
    <property type="project" value="UniProtKB-ARBA"/>
</dbReference>
<feature type="coiled-coil region" evidence="12">
    <location>
        <begin position="623"/>
        <end position="683"/>
    </location>
</feature>